<proteinExistence type="predicted"/>
<keyword evidence="3" id="KW-1185">Reference proteome</keyword>
<evidence type="ECO:0000313" key="1">
    <source>
        <dbReference type="EMBL" id="CNI75477.1"/>
    </source>
</evidence>
<protein>
    <submittedName>
        <fullName evidence="1">Phage protein</fullName>
    </submittedName>
</protein>
<dbReference type="Proteomes" id="UP000045840">
    <property type="component" value="Unassembled WGS sequence"/>
</dbReference>
<gene>
    <name evidence="1" type="ORF">ERS008529_04822</name>
    <name evidence="2" type="ORF">ERS137968_04897</name>
</gene>
<accession>A0A0T9RQQ0</accession>
<evidence type="ECO:0000313" key="3">
    <source>
        <dbReference type="Proteomes" id="UP000044625"/>
    </source>
</evidence>
<evidence type="ECO:0000313" key="4">
    <source>
        <dbReference type="Proteomes" id="UP000045840"/>
    </source>
</evidence>
<dbReference type="EMBL" id="CQAZ01000134">
    <property type="protein sequence ID" value="CNI75477.1"/>
    <property type="molecule type" value="Genomic_DNA"/>
</dbReference>
<dbReference type="Proteomes" id="UP000044625">
    <property type="component" value="Unassembled WGS sequence"/>
</dbReference>
<organism evidence="1 4">
    <name type="scientific">Yersinia pekkanenii</name>
    <dbReference type="NCBI Taxonomy" id="1288385"/>
    <lineage>
        <taxon>Bacteria</taxon>
        <taxon>Pseudomonadati</taxon>
        <taxon>Pseudomonadota</taxon>
        <taxon>Gammaproteobacteria</taxon>
        <taxon>Enterobacterales</taxon>
        <taxon>Yersiniaceae</taxon>
        <taxon>Yersinia</taxon>
    </lineage>
</organism>
<dbReference type="AlphaFoldDB" id="A0A0T9RQQ0"/>
<dbReference type="EMBL" id="CWJL01000102">
    <property type="protein sequence ID" value="CRY69741.1"/>
    <property type="molecule type" value="Genomic_DNA"/>
</dbReference>
<name>A0A0T9RQQ0_9GAMM</name>
<reference evidence="2 3" key="3">
    <citation type="submission" date="2015-03" db="EMBL/GenBank/DDBJ databases">
        <authorList>
            <consortium name="Pathogen Informatics"/>
            <person name="Murphy D."/>
        </authorList>
    </citation>
    <scope>NUCLEOTIDE SEQUENCE [LARGE SCALE GENOMIC DNA]</scope>
    <source>
        <strain evidence="2">Type strain: CIP110230</strain>
        <strain evidence="3">type strain: CIP110230</strain>
    </source>
</reference>
<dbReference type="RefSeq" id="WP_049615546.1">
    <property type="nucleotide sequence ID" value="NZ_CAWMMU010000102.1"/>
</dbReference>
<evidence type="ECO:0000313" key="2">
    <source>
        <dbReference type="EMBL" id="CRY69741.1"/>
    </source>
</evidence>
<reference evidence="4" key="2">
    <citation type="submission" date="2015-03" db="EMBL/GenBank/DDBJ databases">
        <authorList>
            <consortium name="Pathogen Informatics"/>
        </authorList>
    </citation>
    <scope>NUCLEOTIDE SEQUENCE [LARGE SCALE GENOMIC DNA]</scope>
    <source>
        <strain evidence="4">A125KOH2</strain>
    </source>
</reference>
<dbReference type="OrthoDB" id="330204at2"/>
<dbReference type="STRING" id="1288385.ERS137968_04897"/>
<sequence length="92" mass="10276">MADFIVRVELRGGDSEDYDLLHEKMNANGYLKEITHSSGIKYKLPTSEYIVTKNKTASQIRDEVKDIASSVKNNPGVLVTKSDAMAWSLTKI</sequence>
<reference evidence="1" key="1">
    <citation type="submission" date="2015-03" db="EMBL/GenBank/DDBJ databases">
        <authorList>
            <person name="Murphy D."/>
        </authorList>
    </citation>
    <scope>NUCLEOTIDE SEQUENCE [LARGE SCALE GENOMIC DNA]</scope>
    <source>
        <strain evidence="1">A125KOH2</strain>
    </source>
</reference>